<sequence>MLGSVWLWRVTTLVFAAIALALALLPSQPAKPPINVVKVAPTRAAILQAPGQSSTPGWIVTFDPQGNVRMAPQVHSDVPADSSVQLWTHNETLPQPRSLGLIDPNEPVTIPANLMGQPGKSQFFEMTLEPQGGSASPSGPVLFIGRVVTFGQAAQADAAATPPTSQPAS</sequence>
<comment type="caution">
    <text evidence="2">The sequence shown here is derived from an EMBL/GenBank/DDBJ whole genome shotgun (WGS) entry which is preliminary data.</text>
</comment>
<dbReference type="InterPro" id="IPR018764">
    <property type="entry name" value="RskA_C"/>
</dbReference>
<dbReference type="AlphaFoldDB" id="A0A853F8B2"/>
<reference evidence="2 3" key="1">
    <citation type="submission" date="2020-07" db="EMBL/GenBank/DDBJ databases">
        <title>Taxonomic revisions and descriptions of new bacterial species based on genomic comparisons in the high-G+C-content subgroup of the family Alcaligenaceae.</title>
        <authorList>
            <person name="Szabo A."/>
            <person name="Felfoldi T."/>
        </authorList>
    </citation>
    <scope>NUCLEOTIDE SEQUENCE [LARGE SCALE GENOMIC DNA]</scope>
    <source>
        <strain evidence="2 3">DSM 25264</strain>
    </source>
</reference>
<evidence type="ECO:0000313" key="2">
    <source>
        <dbReference type="EMBL" id="NYT36865.1"/>
    </source>
</evidence>
<dbReference type="Proteomes" id="UP000580517">
    <property type="component" value="Unassembled WGS sequence"/>
</dbReference>
<name>A0A853F8B2_9BURK</name>
<dbReference type="EMBL" id="JACCEW010000002">
    <property type="protein sequence ID" value="NYT36865.1"/>
    <property type="molecule type" value="Genomic_DNA"/>
</dbReference>
<organism evidence="2 3">
    <name type="scientific">Allopusillimonas soli</name>
    <dbReference type="NCBI Taxonomy" id="659016"/>
    <lineage>
        <taxon>Bacteria</taxon>
        <taxon>Pseudomonadati</taxon>
        <taxon>Pseudomonadota</taxon>
        <taxon>Betaproteobacteria</taxon>
        <taxon>Burkholderiales</taxon>
        <taxon>Alcaligenaceae</taxon>
        <taxon>Allopusillimonas</taxon>
    </lineage>
</organism>
<gene>
    <name evidence="2" type="ORF">H0A68_08265</name>
</gene>
<evidence type="ECO:0000313" key="3">
    <source>
        <dbReference type="Proteomes" id="UP000580517"/>
    </source>
</evidence>
<proteinExistence type="predicted"/>
<evidence type="ECO:0000259" key="1">
    <source>
        <dbReference type="Pfam" id="PF10099"/>
    </source>
</evidence>
<dbReference type="RefSeq" id="WP_167668884.1">
    <property type="nucleotide sequence ID" value="NZ_JACCEW010000002.1"/>
</dbReference>
<dbReference type="GO" id="GO:0005886">
    <property type="term" value="C:plasma membrane"/>
    <property type="evidence" value="ECO:0007669"/>
    <property type="project" value="InterPro"/>
</dbReference>
<dbReference type="Pfam" id="PF10099">
    <property type="entry name" value="RskA_C"/>
    <property type="match status" value="1"/>
</dbReference>
<protein>
    <submittedName>
        <fullName evidence="2">Anti-sigma factor</fullName>
    </submittedName>
</protein>
<accession>A0A853F8B2</accession>
<feature type="domain" description="Anti-sigma K factor RskA C-terminal" evidence="1">
    <location>
        <begin position="15"/>
        <end position="141"/>
    </location>
</feature>
<keyword evidence="3" id="KW-1185">Reference proteome</keyword>